<evidence type="ECO:0000313" key="3">
    <source>
        <dbReference type="Proteomes" id="UP000603434"/>
    </source>
</evidence>
<dbReference type="InterPro" id="IPR016181">
    <property type="entry name" value="Acyl_CoA_acyltransferase"/>
</dbReference>
<sequence length="163" mass="18314">MKISVIDNLEAETEPLSYAEAASVAALIRQNTQDVNQGEYAPAELERLSAFATPENIQKELKRGYLITLLSDEGDQVGCGIVVPRGMMLVIRTLQVKMNYCGKGYGSLLYRHCEKRIKQAGLKEIEVEVPKFPRSEAFYKKHGFVKTGNPTLGDLYFAMFKYL</sequence>
<dbReference type="Pfam" id="PF13673">
    <property type="entry name" value="Acetyltransf_10"/>
    <property type="match status" value="1"/>
</dbReference>
<organism evidence="2 3">
    <name type="scientific">Candidatus Desulfatibia profunda</name>
    <dbReference type="NCBI Taxonomy" id="2841695"/>
    <lineage>
        <taxon>Bacteria</taxon>
        <taxon>Pseudomonadati</taxon>
        <taxon>Thermodesulfobacteriota</taxon>
        <taxon>Desulfobacteria</taxon>
        <taxon>Desulfobacterales</taxon>
        <taxon>Desulfobacterales incertae sedis</taxon>
        <taxon>Candidatus Desulfatibia</taxon>
    </lineage>
</organism>
<dbReference type="EMBL" id="JACNJH010000083">
    <property type="protein sequence ID" value="MBC8360340.1"/>
    <property type="molecule type" value="Genomic_DNA"/>
</dbReference>
<gene>
    <name evidence="2" type="ORF">H8E23_02930</name>
</gene>
<dbReference type="PROSITE" id="PS51186">
    <property type="entry name" value="GNAT"/>
    <property type="match status" value="1"/>
</dbReference>
<dbReference type="CDD" id="cd04301">
    <property type="entry name" value="NAT_SF"/>
    <property type="match status" value="1"/>
</dbReference>
<dbReference type="InterPro" id="IPR000182">
    <property type="entry name" value="GNAT_dom"/>
</dbReference>
<dbReference type="GO" id="GO:0016747">
    <property type="term" value="F:acyltransferase activity, transferring groups other than amino-acyl groups"/>
    <property type="evidence" value="ECO:0007669"/>
    <property type="project" value="InterPro"/>
</dbReference>
<dbReference type="AlphaFoldDB" id="A0A8J6NQM7"/>
<reference evidence="2 3" key="1">
    <citation type="submission" date="2020-08" db="EMBL/GenBank/DDBJ databases">
        <title>Bridging the membrane lipid divide: bacteria of the FCB group superphylum have the potential to synthesize archaeal ether lipids.</title>
        <authorList>
            <person name="Villanueva L."/>
            <person name="Von Meijenfeldt F.A.B."/>
            <person name="Westbye A.B."/>
            <person name="Yadav S."/>
            <person name="Hopmans E.C."/>
            <person name="Dutilh B.E."/>
            <person name="Sinninghe Damste J.S."/>
        </authorList>
    </citation>
    <scope>NUCLEOTIDE SEQUENCE [LARGE SCALE GENOMIC DNA]</scope>
    <source>
        <strain evidence="2">NIOZ-UU30</strain>
    </source>
</reference>
<protein>
    <submittedName>
        <fullName evidence="2">GNAT family N-acetyltransferase</fullName>
    </submittedName>
</protein>
<name>A0A8J6NQM7_9BACT</name>
<evidence type="ECO:0000259" key="1">
    <source>
        <dbReference type="PROSITE" id="PS51186"/>
    </source>
</evidence>
<feature type="domain" description="N-acetyltransferase" evidence="1">
    <location>
        <begin position="11"/>
        <end position="163"/>
    </location>
</feature>
<dbReference type="Proteomes" id="UP000603434">
    <property type="component" value="Unassembled WGS sequence"/>
</dbReference>
<dbReference type="SUPFAM" id="SSF55729">
    <property type="entry name" value="Acyl-CoA N-acyltransferases (Nat)"/>
    <property type="match status" value="1"/>
</dbReference>
<comment type="caution">
    <text evidence="2">The sequence shown here is derived from an EMBL/GenBank/DDBJ whole genome shotgun (WGS) entry which is preliminary data.</text>
</comment>
<dbReference type="Gene3D" id="3.40.630.30">
    <property type="match status" value="1"/>
</dbReference>
<evidence type="ECO:0000313" key="2">
    <source>
        <dbReference type="EMBL" id="MBC8360340.1"/>
    </source>
</evidence>
<accession>A0A8J6NQM7</accession>
<proteinExistence type="predicted"/>